<comment type="similarity">
    <text evidence="2">Belongs to the HFCD (homooligomeric flavin containing Cys decarboxylase) superfamily.</text>
</comment>
<dbReference type="GO" id="GO:0004633">
    <property type="term" value="F:phosphopantothenoylcysteine decarboxylase activity"/>
    <property type="evidence" value="ECO:0007669"/>
    <property type="project" value="TreeGrafter"/>
</dbReference>
<dbReference type="RefSeq" id="XP_062723788.1">
    <property type="nucleotide sequence ID" value="XM_062866695.1"/>
</dbReference>
<reference evidence="4" key="1">
    <citation type="journal article" date="2023" name="Mol. Phylogenet. Evol.">
        <title>Genome-scale phylogeny and comparative genomics of the fungal order Sordariales.</title>
        <authorList>
            <person name="Hensen N."/>
            <person name="Bonometti L."/>
            <person name="Westerberg I."/>
            <person name="Brannstrom I.O."/>
            <person name="Guillou S."/>
            <person name="Cros-Aarteil S."/>
            <person name="Calhoun S."/>
            <person name="Haridas S."/>
            <person name="Kuo A."/>
            <person name="Mondo S."/>
            <person name="Pangilinan J."/>
            <person name="Riley R."/>
            <person name="LaButti K."/>
            <person name="Andreopoulos B."/>
            <person name="Lipzen A."/>
            <person name="Chen C."/>
            <person name="Yan M."/>
            <person name="Daum C."/>
            <person name="Ng V."/>
            <person name="Clum A."/>
            <person name="Steindorff A."/>
            <person name="Ohm R.A."/>
            <person name="Martin F."/>
            <person name="Silar P."/>
            <person name="Natvig D.O."/>
            <person name="Lalanne C."/>
            <person name="Gautier V."/>
            <person name="Ament-Velasquez S.L."/>
            <person name="Kruys A."/>
            <person name="Hutchinson M.I."/>
            <person name="Powell A.J."/>
            <person name="Barry K."/>
            <person name="Miller A.N."/>
            <person name="Grigoriev I.V."/>
            <person name="Debuchy R."/>
            <person name="Gladieux P."/>
            <person name="Hiltunen Thoren M."/>
            <person name="Johannesson H."/>
        </authorList>
    </citation>
    <scope>NUCLEOTIDE SEQUENCE</scope>
    <source>
        <strain evidence="4">CBS 333.67</strain>
    </source>
</reference>
<sequence>MLHPISSEHDTHYEHSQSNSIEALVAARNDGKKHLLLAYAPDFRIVHLPDTRKLFPVIVEALAKYEGTLSIRIILTESATHFLGGQSAEQPTVSSLLHLPNVEAVYRDHDEWGPQPWRRGASILHIELRRWADLLVVAPLSANTLAKVVNGMSDNLLTSVIRAWDTDASIDMKKKIIIVAPAMNSAMWRNPITEKQIRVLTDEWGVKEEEHAAGRVRSITGWFQIIMPVSKTLACGDTGGAMAAVPDICAAIEQKLNLTAAGEPGPTHTG</sequence>
<gene>
    <name evidence="4" type="ORF">B0T15DRAFT_490617</name>
</gene>
<dbReference type="EMBL" id="JAUDZG010000002">
    <property type="protein sequence ID" value="KAK3308008.1"/>
    <property type="molecule type" value="Genomic_DNA"/>
</dbReference>
<dbReference type="GO" id="GO:0015937">
    <property type="term" value="P:coenzyme A biosynthetic process"/>
    <property type="evidence" value="ECO:0007669"/>
    <property type="project" value="UniProtKB-KW"/>
</dbReference>
<evidence type="ECO:0000256" key="2">
    <source>
        <dbReference type="ARBA" id="ARBA00038350"/>
    </source>
</evidence>
<dbReference type="GeneID" id="87885524"/>
<keyword evidence="5" id="KW-1185">Reference proteome</keyword>
<evidence type="ECO:0000313" key="5">
    <source>
        <dbReference type="Proteomes" id="UP001273166"/>
    </source>
</evidence>
<dbReference type="GO" id="GO:0071513">
    <property type="term" value="C:phosphopantothenoylcysteine decarboxylase complex"/>
    <property type="evidence" value="ECO:0007669"/>
    <property type="project" value="TreeGrafter"/>
</dbReference>
<reference evidence="4" key="2">
    <citation type="submission" date="2023-06" db="EMBL/GenBank/DDBJ databases">
        <authorList>
            <consortium name="Lawrence Berkeley National Laboratory"/>
            <person name="Mondo S.J."/>
            <person name="Hensen N."/>
            <person name="Bonometti L."/>
            <person name="Westerberg I."/>
            <person name="Brannstrom I.O."/>
            <person name="Guillou S."/>
            <person name="Cros-Aarteil S."/>
            <person name="Calhoun S."/>
            <person name="Haridas S."/>
            <person name="Kuo A."/>
            <person name="Pangilinan J."/>
            <person name="Riley R."/>
            <person name="Labutti K."/>
            <person name="Andreopoulos B."/>
            <person name="Lipzen A."/>
            <person name="Chen C."/>
            <person name="Yanf M."/>
            <person name="Daum C."/>
            <person name="Ng V."/>
            <person name="Clum A."/>
            <person name="Steindorff A."/>
            <person name="Ohm R."/>
            <person name="Martin F."/>
            <person name="Silar P."/>
            <person name="Natvig D."/>
            <person name="Lalanne C."/>
            <person name="Gautier V."/>
            <person name="Ament-Velasquez S.L."/>
            <person name="Kruys A."/>
            <person name="Hutchinson M.I."/>
            <person name="Powell A.J."/>
            <person name="Barry K."/>
            <person name="Miller A.N."/>
            <person name="Grigoriev I.V."/>
            <person name="Debuchy R."/>
            <person name="Gladieux P."/>
            <person name="Thoren M.H."/>
            <person name="Johannesson H."/>
        </authorList>
    </citation>
    <scope>NUCLEOTIDE SEQUENCE</scope>
    <source>
        <strain evidence="4">CBS 333.67</strain>
    </source>
</reference>
<accession>A0AAJ0GXI7</accession>
<name>A0AAJ0GXI7_9PEZI</name>
<evidence type="ECO:0000256" key="1">
    <source>
        <dbReference type="ARBA" id="ARBA00022993"/>
    </source>
</evidence>
<dbReference type="AlphaFoldDB" id="A0AAJ0GXI7"/>
<dbReference type="Proteomes" id="UP001273166">
    <property type="component" value="Unassembled WGS sequence"/>
</dbReference>
<dbReference type="PANTHER" id="PTHR14359">
    <property type="entry name" value="HOMO-OLIGOMERIC FLAVIN CONTAINING CYS DECARBOXYLASE FAMILY"/>
    <property type="match status" value="1"/>
</dbReference>
<feature type="domain" description="Flavoprotein" evidence="3">
    <location>
        <begin position="58"/>
        <end position="219"/>
    </location>
</feature>
<comment type="caution">
    <text evidence="4">The sequence shown here is derived from an EMBL/GenBank/DDBJ whole genome shotgun (WGS) entry which is preliminary data.</text>
</comment>
<proteinExistence type="inferred from homology"/>
<dbReference type="PANTHER" id="PTHR14359:SF6">
    <property type="entry name" value="PHOSPHOPANTOTHENOYLCYSTEINE DECARBOXYLASE"/>
    <property type="match status" value="1"/>
</dbReference>
<evidence type="ECO:0000259" key="3">
    <source>
        <dbReference type="Pfam" id="PF02441"/>
    </source>
</evidence>
<dbReference type="Pfam" id="PF02441">
    <property type="entry name" value="Flavoprotein"/>
    <property type="match status" value="1"/>
</dbReference>
<evidence type="ECO:0000313" key="4">
    <source>
        <dbReference type="EMBL" id="KAK3308008.1"/>
    </source>
</evidence>
<dbReference type="SUPFAM" id="SSF52507">
    <property type="entry name" value="Homo-oligomeric flavin-containing Cys decarboxylases, HFCD"/>
    <property type="match status" value="1"/>
</dbReference>
<dbReference type="InterPro" id="IPR036551">
    <property type="entry name" value="Flavin_trans-like"/>
</dbReference>
<keyword evidence="1" id="KW-0173">Coenzyme A biosynthesis</keyword>
<dbReference type="InterPro" id="IPR003382">
    <property type="entry name" value="Flavoprotein"/>
</dbReference>
<protein>
    <submittedName>
        <fullName evidence="4">Flavoprotein-domain-containing protein</fullName>
    </submittedName>
</protein>
<dbReference type="Gene3D" id="3.40.50.1950">
    <property type="entry name" value="Flavin prenyltransferase-like"/>
    <property type="match status" value="1"/>
</dbReference>
<organism evidence="4 5">
    <name type="scientific">Chaetomium strumarium</name>
    <dbReference type="NCBI Taxonomy" id="1170767"/>
    <lineage>
        <taxon>Eukaryota</taxon>
        <taxon>Fungi</taxon>
        <taxon>Dikarya</taxon>
        <taxon>Ascomycota</taxon>
        <taxon>Pezizomycotina</taxon>
        <taxon>Sordariomycetes</taxon>
        <taxon>Sordariomycetidae</taxon>
        <taxon>Sordariales</taxon>
        <taxon>Chaetomiaceae</taxon>
        <taxon>Chaetomium</taxon>
    </lineage>
</organism>
<dbReference type="GO" id="GO:0010181">
    <property type="term" value="F:FMN binding"/>
    <property type="evidence" value="ECO:0007669"/>
    <property type="project" value="TreeGrafter"/>
</dbReference>